<reference evidence="1" key="1">
    <citation type="submission" date="2018-05" db="EMBL/GenBank/DDBJ databases">
        <authorList>
            <person name="Lanie J.A."/>
            <person name="Ng W.-L."/>
            <person name="Kazmierczak K.M."/>
            <person name="Andrzejewski T.M."/>
            <person name="Davidsen T.M."/>
            <person name="Wayne K.J."/>
            <person name="Tettelin H."/>
            <person name="Glass J.I."/>
            <person name="Rusch D."/>
            <person name="Podicherti R."/>
            <person name="Tsui H.-C.T."/>
            <person name="Winkler M.E."/>
        </authorList>
    </citation>
    <scope>NUCLEOTIDE SEQUENCE</scope>
</reference>
<feature type="non-terminal residue" evidence="1">
    <location>
        <position position="29"/>
    </location>
</feature>
<evidence type="ECO:0008006" key="2">
    <source>
        <dbReference type="Google" id="ProtNLM"/>
    </source>
</evidence>
<dbReference type="EMBL" id="UINC01045537">
    <property type="protein sequence ID" value="SVB52418.1"/>
    <property type="molecule type" value="Genomic_DNA"/>
</dbReference>
<evidence type="ECO:0000313" key="1">
    <source>
        <dbReference type="EMBL" id="SVB52418.1"/>
    </source>
</evidence>
<name>A0A382EP14_9ZZZZ</name>
<protein>
    <recommendedName>
        <fullName evidence="2">GST N-terminal domain-containing protein</fullName>
    </recommendedName>
</protein>
<gene>
    <name evidence="1" type="ORF">METZ01_LOCUS205272</name>
</gene>
<proteinExistence type="predicted"/>
<dbReference type="AlphaFoldDB" id="A0A382EP14"/>
<sequence length="29" mass="3389">MNLPYKVLGAPGSPYSRKLRSVLRYRRIP</sequence>
<accession>A0A382EP14</accession>
<organism evidence="1">
    <name type="scientific">marine metagenome</name>
    <dbReference type="NCBI Taxonomy" id="408172"/>
    <lineage>
        <taxon>unclassified sequences</taxon>
        <taxon>metagenomes</taxon>
        <taxon>ecological metagenomes</taxon>
    </lineage>
</organism>